<protein>
    <submittedName>
        <fullName evidence="1">Uncharacterized protein</fullName>
    </submittedName>
</protein>
<dbReference type="AlphaFoldDB" id="A0A7S3DWU7"/>
<proteinExistence type="predicted"/>
<name>A0A7S3DWU7_9STRA</name>
<dbReference type="EMBL" id="HBHT01034991">
    <property type="protein sequence ID" value="CAD9987909.1"/>
    <property type="molecule type" value="Transcribed_RNA"/>
</dbReference>
<accession>A0A7S3DWU7</accession>
<evidence type="ECO:0000313" key="1">
    <source>
        <dbReference type="EMBL" id="CAD9987909.1"/>
    </source>
</evidence>
<sequence length="127" mass="14713">MSLVLFCFLHGYFPLFQNIISSPNDSPTESKRRLSVFRKLQHGKELSEDRSLPHIRSSSLYDKVGEKKESLDDKFPSCTAVVCQQERCWKALMLPPEGEEALDEWSIVQEHFSNSRSKKVLKIIQQK</sequence>
<gene>
    <name evidence="1" type="ORF">APAL1065_LOCUS23532</name>
</gene>
<organism evidence="1">
    <name type="scientific">Entomoneis paludosa</name>
    <dbReference type="NCBI Taxonomy" id="265537"/>
    <lineage>
        <taxon>Eukaryota</taxon>
        <taxon>Sar</taxon>
        <taxon>Stramenopiles</taxon>
        <taxon>Ochrophyta</taxon>
        <taxon>Bacillariophyta</taxon>
        <taxon>Bacillariophyceae</taxon>
        <taxon>Bacillariophycidae</taxon>
        <taxon>Entomoneidaceae</taxon>
        <taxon>Entomoneis</taxon>
    </lineage>
</organism>
<reference evidence="1" key="1">
    <citation type="submission" date="2021-01" db="EMBL/GenBank/DDBJ databases">
        <authorList>
            <person name="Corre E."/>
            <person name="Pelletier E."/>
            <person name="Niang G."/>
            <person name="Scheremetjew M."/>
            <person name="Finn R."/>
            <person name="Kale V."/>
            <person name="Holt S."/>
            <person name="Cochrane G."/>
            <person name="Meng A."/>
            <person name="Brown T."/>
            <person name="Cohen L."/>
        </authorList>
    </citation>
    <scope>NUCLEOTIDE SEQUENCE</scope>
    <source>
        <strain evidence="1">CCMP125</strain>
    </source>
</reference>